<organism evidence="7 8">
    <name type="scientific">Winslowiella iniecta</name>
    <dbReference type="NCBI Taxonomy" id="1560201"/>
    <lineage>
        <taxon>Bacteria</taxon>
        <taxon>Pseudomonadati</taxon>
        <taxon>Pseudomonadota</taxon>
        <taxon>Gammaproteobacteria</taxon>
        <taxon>Enterobacterales</taxon>
        <taxon>Erwiniaceae</taxon>
        <taxon>Winslowiella</taxon>
    </lineage>
</organism>
<evidence type="ECO:0000313" key="8">
    <source>
        <dbReference type="Proteomes" id="UP000036851"/>
    </source>
</evidence>
<dbReference type="GO" id="GO:0008934">
    <property type="term" value="F:inositol monophosphate 1-phosphatase activity"/>
    <property type="evidence" value="ECO:0007669"/>
    <property type="project" value="TreeGrafter"/>
</dbReference>
<feature type="binding site" evidence="5">
    <location>
        <position position="94"/>
    </location>
    <ligand>
        <name>Mg(2+)</name>
        <dbReference type="ChEBI" id="CHEBI:18420"/>
        <label>1</label>
        <note>catalytic</note>
    </ligand>
</feature>
<protein>
    <recommendedName>
        <fullName evidence="10">Inositol monophosphatase</fullName>
    </recommendedName>
</protein>
<reference evidence="8 9" key="1">
    <citation type="journal article" date="2015" name="Int. J. Syst. Evol. Microbiol.">
        <title>Erwinia iniecta sp. nov., isolated from Russian wheat aphids (Diuraphis noxia).</title>
        <authorList>
            <person name="Campillo T."/>
            <person name="Luna E."/>
            <person name="Portier P."/>
            <person name="Fischer-Le Saux M."/>
            <person name="Lapitan N."/>
            <person name="Tisserat N.A."/>
            <person name="Leach J.E."/>
        </authorList>
    </citation>
    <scope>NUCLEOTIDE SEQUENCE [LARGE SCALE GENOMIC DNA]</scope>
    <source>
        <strain evidence="6 9">B120</strain>
        <strain evidence="7 8">B149</strain>
    </source>
</reference>
<feature type="binding site" evidence="5">
    <location>
        <position position="91"/>
    </location>
    <ligand>
        <name>Mg(2+)</name>
        <dbReference type="ChEBI" id="CHEBI:18420"/>
        <label>1</label>
        <note>catalytic</note>
    </ligand>
</feature>
<feature type="binding site" evidence="5">
    <location>
        <position position="76"/>
    </location>
    <ligand>
        <name>Mg(2+)</name>
        <dbReference type="ChEBI" id="CHEBI:18420"/>
        <label>1</label>
        <note>catalytic</note>
    </ligand>
</feature>
<dbReference type="PROSITE" id="PS00629">
    <property type="entry name" value="IMP_1"/>
    <property type="match status" value="1"/>
</dbReference>
<dbReference type="GO" id="GO:0007165">
    <property type="term" value="P:signal transduction"/>
    <property type="evidence" value="ECO:0007669"/>
    <property type="project" value="TreeGrafter"/>
</dbReference>
<dbReference type="GO" id="GO:0046872">
    <property type="term" value="F:metal ion binding"/>
    <property type="evidence" value="ECO:0007669"/>
    <property type="project" value="UniProtKB-KW"/>
</dbReference>
<keyword evidence="9" id="KW-1185">Reference proteome</keyword>
<dbReference type="GO" id="GO:0046854">
    <property type="term" value="P:phosphatidylinositol phosphate biosynthetic process"/>
    <property type="evidence" value="ECO:0007669"/>
    <property type="project" value="InterPro"/>
</dbReference>
<feature type="binding site" evidence="5">
    <location>
        <position position="93"/>
    </location>
    <ligand>
        <name>Mg(2+)</name>
        <dbReference type="ChEBI" id="CHEBI:18420"/>
        <label>2</label>
    </ligand>
</feature>
<dbReference type="STRING" id="1560201.NG42_08800"/>
<evidence type="ECO:0000313" key="7">
    <source>
        <dbReference type="EMBL" id="KOC93653.1"/>
    </source>
</evidence>
<comment type="similarity">
    <text evidence="1">Belongs to the inositol monophosphatase superfamily.</text>
</comment>
<evidence type="ECO:0008006" key="10">
    <source>
        <dbReference type="Google" id="ProtNLM"/>
    </source>
</evidence>
<dbReference type="GO" id="GO:0006020">
    <property type="term" value="P:inositol metabolic process"/>
    <property type="evidence" value="ECO:0007669"/>
    <property type="project" value="TreeGrafter"/>
</dbReference>
<dbReference type="AlphaFoldDB" id="A0A0L7TE64"/>
<evidence type="ECO:0000256" key="1">
    <source>
        <dbReference type="ARBA" id="ARBA00009759"/>
    </source>
</evidence>
<keyword evidence="4 5" id="KW-0460">Magnesium</keyword>
<evidence type="ECO:0000256" key="2">
    <source>
        <dbReference type="ARBA" id="ARBA00022723"/>
    </source>
</evidence>
<keyword evidence="2 5" id="KW-0479">Metal-binding</keyword>
<keyword evidence="3" id="KW-0378">Hydrolase</keyword>
<dbReference type="Gene3D" id="3.40.190.80">
    <property type="match status" value="1"/>
</dbReference>
<dbReference type="EMBL" id="JRXE01000010">
    <property type="protein sequence ID" value="KOC90467.1"/>
    <property type="molecule type" value="Genomic_DNA"/>
</dbReference>
<dbReference type="OrthoDB" id="9785695at2"/>
<dbReference type="PANTHER" id="PTHR20854">
    <property type="entry name" value="INOSITOL MONOPHOSPHATASE"/>
    <property type="match status" value="1"/>
</dbReference>
<dbReference type="SUPFAM" id="SSF56655">
    <property type="entry name" value="Carbohydrate phosphatase"/>
    <property type="match status" value="1"/>
</dbReference>
<sequence>METHLATILDEISRRYRFCLDVIEQLAGYQKQQAVYPMEIVLKADSSPVSIIDINTERQFRTLLQRDFATDSVQGEELGATELSDFNWVIDPIDGTRKFIRGIPTWGISIALEYQSKVVVAAIAVPSTGDVWSAIYQGGAFKNGERIKVSTISDIKESYITTSARKYFLEIDQQMCYDNIHAHSLHDPGFLDVYSFAMLCDGRIDGIVSCQDNWWDIAAATLILTEAGGSYSFSSHHDRPNDGVNYFTNGKIHRKVASIIKDITK</sequence>
<evidence type="ECO:0000313" key="6">
    <source>
        <dbReference type="EMBL" id="KOC90467.1"/>
    </source>
</evidence>
<comment type="cofactor">
    <cofactor evidence="5">
        <name>Mg(2+)</name>
        <dbReference type="ChEBI" id="CHEBI:18420"/>
    </cofactor>
</comment>
<dbReference type="RefSeq" id="WP_052898931.1">
    <property type="nucleotide sequence ID" value="NZ_JRXE01000010.1"/>
</dbReference>
<dbReference type="PRINTS" id="PR00377">
    <property type="entry name" value="IMPHPHTASES"/>
</dbReference>
<evidence type="ECO:0000313" key="9">
    <source>
        <dbReference type="Proteomes" id="UP000037088"/>
    </source>
</evidence>
<dbReference type="Proteomes" id="UP000036851">
    <property type="component" value="Unassembled WGS sequence"/>
</dbReference>
<comment type="caution">
    <text evidence="7">The sequence shown here is derived from an EMBL/GenBank/DDBJ whole genome shotgun (WGS) entry which is preliminary data.</text>
</comment>
<accession>A0A0L7TE64</accession>
<evidence type="ECO:0000256" key="4">
    <source>
        <dbReference type="ARBA" id="ARBA00022842"/>
    </source>
</evidence>
<dbReference type="Gene3D" id="3.30.540.10">
    <property type="entry name" value="Fructose-1,6-Bisphosphatase, subunit A, domain 1"/>
    <property type="match status" value="1"/>
</dbReference>
<dbReference type="PROSITE" id="PS00630">
    <property type="entry name" value="IMP_2"/>
    <property type="match status" value="1"/>
</dbReference>
<dbReference type="InterPro" id="IPR000760">
    <property type="entry name" value="Inositol_monophosphatase-like"/>
</dbReference>
<dbReference type="PATRIC" id="fig|1560201.3.peg.1869"/>
<dbReference type="InterPro" id="IPR020583">
    <property type="entry name" value="Inositol_monoP_metal-BS"/>
</dbReference>
<dbReference type="Proteomes" id="UP000037088">
    <property type="component" value="Unassembled WGS sequence"/>
</dbReference>
<dbReference type="InterPro" id="IPR020550">
    <property type="entry name" value="Inositol_monophosphatase_CS"/>
</dbReference>
<feature type="binding site" evidence="5">
    <location>
        <position position="216"/>
    </location>
    <ligand>
        <name>Mg(2+)</name>
        <dbReference type="ChEBI" id="CHEBI:18420"/>
        <label>1</label>
        <note>catalytic</note>
    </ligand>
</feature>
<gene>
    <name evidence="6" type="ORF">NG42_08800</name>
    <name evidence="7" type="ORF">NG43_09260</name>
</gene>
<dbReference type="EMBL" id="JRXF01000012">
    <property type="protein sequence ID" value="KOC93653.1"/>
    <property type="molecule type" value="Genomic_DNA"/>
</dbReference>
<dbReference type="PANTHER" id="PTHR20854:SF4">
    <property type="entry name" value="INOSITOL-1-MONOPHOSPHATASE-RELATED"/>
    <property type="match status" value="1"/>
</dbReference>
<proteinExistence type="inferred from homology"/>
<evidence type="ECO:0000256" key="3">
    <source>
        <dbReference type="ARBA" id="ARBA00022801"/>
    </source>
</evidence>
<evidence type="ECO:0000256" key="5">
    <source>
        <dbReference type="PIRSR" id="PIRSR600760-2"/>
    </source>
</evidence>
<dbReference type="Pfam" id="PF00459">
    <property type="entry name" value="Inositol_P"/>
    <property type="match status" value="1"/>
</dbReference>
<name>A0A0L7TE64_9GAMM</name>